<keyword evidence="4" id="KW-1185">Reference proteome</keyword>
<dbReference type="PANTHER" id="PTHR35688">
    <property type="entry name" value="NAD(P)-LINKED OXIDOREDUCTASE SUPERFAMILY PROTEIN"/>
    <property type="match status" value="1"/>
</dbReference>
<evidence type="ECO:0000313" key="3">
    <source>
        <dbReference type="EMBL" id="GFR47158.1"/>
    </source>
</evidence>
<dbReference type="EMBL" id="BMAR01000017">
    <property type="protein sequence ID" value="GFR47158.1"/>
    <property type="molecule type" value="Genomic_DNA"/>
</dbReference>
<sequence length="221" mass="23887">MLQSMQANSSLSTLRSPRLQGKPVLIGLRSALTHQAPSHGAAPLAPRGRERVVMARAMTEGEEGPSASVVETPTAPSSTSSPSNTSGSTPSSSSGSSASETYPGEEIFYEGPGSNAELLISLLLLPTLFYAPLSIASIGRRLWITFKFTNKRLTVTNTSPLFSRTIEVPYSKIKEIRAGPRGFGLWGDMVVFLRDGSRLELTGLEKYREIADHINRCIYTL</sequence>
<protein>
    <recommendedName>
        <fullName evidence="2">YdbS-like PH domain-containing protein</fullName>
    </recommendedName>
</protein>
<organism evidence="3 4">
    <name type="scientific">Astrephomene gubernaculifera</name>
    <dbReference type="NCBI Taxonomy" id="47775"/>
    <lineage>
        <taxon>Eukaryota</taxon>
        <taxon>Viridiplantae</taxon>
        <taxon>Chlorophyta</taxon>
        <taxon>core chlorophytes</taxon>
        <taxon>Chlorophyceae</taxon>
        <taxon>CS clade</taxon>
        <taxon>Chlamydomonadales</taxon>
        <taxon>Astrephomenaceae</taxon>
        <taxon>Astrephomene</taxon>
    </lineage>
</organism>
<feature type="domain" description="YdbS-like PH" evidence="2">
    <location>
        <begin position="144"/>
        <end position="214"/>
    </location>
</feature>
<evidence type="ECO:0000313" key="4">
    <source>
        <dbReference type="Proteomes" id="UP001054857"/>
    </source>
</evidence>
<dbReference type="InterPro" id="IPR005182">
    <property type="entry name" value="YdbS-like_PH"/>
</dbReference>
<evidence type="ECO:0000256" key="1">
    <source>
        <dbReference type="SAM" id="MobiDB-lite"/>
    </source>
</evidence>
<reference evidence="3 4" key="1">
    <citation type="journal article" date="2021" name="Sci. Rep.">
        <title>Genome sequencing of the multicellular alga Astrephomene provides insights into convergent evolution of germ-soma differentiation.</title>
        <authorList>
            <person name="Yamashita S."/>
            <person name="Yamamoto K."/>
            <person name="Matsuzaki R."/>
            <person name="Suzuki S."/>
            <person name="Yamaguchi H."/>
            <person name="Hirooka S."/>
            <person name="Minakuchi Y."/>
            <person name="Miyagishima S."/>
            <person name="Kawachi M."/>
            <person name="Toyoda A."/>
            <person name="Nozaki H."/>
        </authorList>
    </citation>
    <scope>NUCLEOTIDE SEQUENCE [LARGE SCALE GENOMIC DNA]</scope>
    <source>
        <strain evidence="3 4">NIES-4017</strain>
    </source>
</reference>
<feature type="compositionally biased region" description="Polar residues" evidence="1">
    <location>
        <begin position="1"/>
        <end position="15"/>
    </location>
</feature>
<name>A0AAD3DSP1_9CHLO</name>
<evidence type="ECO:0000259" key="2">
    <source>
        <dbReference type="Pfam" id="PF03703"/>
    </source>
</evidence>
<dbReference type="Proteomes" id="UP001054857">
    <property type="component" value="Unassembled WGS sequence"/>
</dbReference>
<accession>A0AAD3DSP1</accession>
<feature type="region of interest" description="Disordered" evidence="1">
    <location>
        <begin position="1"/>
        <end position="20"/>
    </location>
</feature>
<feature type="region of interest" description="Disordered" evidence="1">
    <location>
        <begin position="30"/>
        <end position="106"/>
    </location>
</feature>
<dbReference type="PANTHER" id="PTHR35688:SF2">
    <property type="entry name" value="NAD(P)-LINKED OXIDOREDUCTASE SUPERFAMILY PROTEIN"/>
    <property type="match status" value="1"/>
</dbReference>
<feature type="compositionally biased region" description="Low complexity" evidence="1">
    <location>
        <begin position="68"/>
        <end position="101"/>
    </location>
</feature>
<dbReference type="AlphaFoldDB" id="A0AAD3DSP1"/>
<comment type="caution">
    <text evidence="3">The sequence shown here is derived from an EMBL/GenBank/DDBJ whole genome shotgun (WGS) entry which is preliminary data.</text>
</comment>
<dbReference type="Pfam" id="PF03703">
    <property type="entry name" value="bPH_2"/>
    <property type="match status" value="1"/>
</dbReference>
<gene>
    <name evidence="3" type="ORF">Agub_g8849</name>
</gene>
<proteinExistence type="predicted"/>